<dbReference type="RefSeq" id="WP_061141461.1">
    <property type="nucleotide sequence ID" value="NZ_LNNH01000012.1"/>
</dbReference>
<organism evidence="2 3">
    <name type="scientific">Peribacillus simplex</name>
    <dbReference type="NCBI Taxonomy" id="1478"/>
    <lineage>
        <taxon>Bacteria</taxon>
        <taxon>Bacillati</taxon>
        <taxon>Bacillota</taxon>
        <taxon>Bacilli</taxon>
        <taxon>Bacillales</taxon>
        <taxon>Bacillaceae</taxon>
        <taxon>Peribacillus</taxon>
    </lineage>
</organism>
<protein>
    <recommendedName>
        <fullName evidence="4">VCBS repeat-containing protein</fullName>
    </recommendedName>
</protein>
<feature type="chain" id="PRO_5038791825" description="VCBS repeat-containing protein" evidence="1">
    <location>
        <begin position="25"/>
        <end position="255"/>
    </location>
</feature>
<evidence type="ECO:0000313" key="2">
    <source>
        <dbReference type="EMBL" id="KWW21108.1"/>
    </source>
</evidence>
<dbReference type="Proteomes" id="UP000064189">
    <property type="component" value="Unassembled WGS sequence"/>
</dbReference>
<evidence type="ECO:0000256" key="1">
    <source>
        <dbReference type="SAM" id="SignalP"/>
    </source>
</evidence>
<keyword evidence="3" id="KW-1185">Reference proteome</keyword>
<dbReference type="SUPFAM" id="SSF69318">
    <property type="entry name" value="Integrin alpha N-terminal domain"/>
    <property type="match status" value="1"/>
</dbReference>
<gene>
    <name evidence="2" type="ORF">AS888_15975</name>
</gene>
<dbReference type="EMBL" id="LNNH01000012">
    <property type="protein sequence ID" value="KWW21108.1"/>
    <property type="molecule type" value="Genomic_DNA"/>
</dbReference>
<evidence type="ECO:0008006" key="4">
    <source>
        <dbReference type="Google" id="ProtNLM"/>
    </source>
</evidence>
<evidence type="ECO:0000313" key="3">
    <source>
        <dbReference type="Proteomes" id="UP000064189"/>
    </source>
</evidence>
<reference evidence="2 3" key="1">
    <citation type="submission" date="2015-11" db="EMBL/GenBank/DDBJ databases">
        <title>Genome Sequence of Bacillus simplex strain VanAntwerpen2.</title>
        <authorList>
            <person name="Couger M.B."/>
        </authorList>
    </citation>
    <scope>NUCLEOTIDE SEQUENCE [LARGE SCALE GENOMIC DNA]</scope>
    <source>
        <strain evidence="2 3">VanAntwerpen02</strain>
    </source>
</reference>
<comment type="caution">
    <text evidence="2">The sequence shown here is derived from an EMBL/GenBank/DDBJ whole genome shotgun (WGS) entry which is preliminary data.</text>
</comment>
<proteinExistence type="predicted"/>
<dbReference type="AlphaFoldDB" id="A0A109N090"/>
<accession>A0A109N090</accession>
<keyword evidence="1" id="KW-0732">Signal</keyword>
<name>A0A109N090_9BACI</name>
<dbReference type="InterPro" id="IPR028994">
    <property type="entry name" value="Integrin_alpha_N"/>
</dbReference>
<sequence>MKKLDLLKYAVLVLSLFVSYQAVEAHDKNFQVDGTYISTKRDVTGDQKIDIIQVHGLPYKAGSKFLKQIELIVESDRRTISVPLEAGYDPELKVADLNNDGLQDILVTVLMEGKDRLITSRAYTFKDGKVHELDMPPSVPVTAQFLDGYKAKISIEGQKPVVMDIRSRKKEYDDLGIYQDGKLNEPTELLVNPYTTLDIKSVFGKRKRLIGIQKVNGADERDPLLEIQSVWTYENEWKLVKAKVKEIKANKQTRR</sequence>
<feature type="signal peptide" evidence="1">
    <location>
        <begin position="1"/>
        <end position="24"/>
    </location>
</feature>